<dbReference type="InterPro" id="IPR001478">
    <property type="entry name" value="PDZ"/>
</dbReference>
<reference evidence="7 8" key="1">
    <citation type="submission" date="2020-08" db="EMBL/GenBank/DDBJ databases">
        <authorList>
            <person name="Liu C."/>
            <person name="Sun Q."/>
        </authorList>
    </citation>
    <scope>NUCLEOTIDE SEQUENCE [LARGE SCALE GENOMIC DNA]</scope>
    <source>
        <strain evidence="7 8">NSJ-4</strain>
    </source>
</reference>
<evidence type="ECO:0000313" key="8">
    <source>
        <dbReference type="Proteomes" id="UP000515819"/>
    </source>
</evidence>
<dbReference type="AlphaFoldDB" id="A0A7G9FR57"/>
<dbReference type="Gene3D" id="2.30.42.10">
    <property type="match status" value="1"/>
</dbReference>
<sequence>MSQGTEHYYNNNYQQPNQNAYNYGQNNYYQNGFQNADAEQPKAKVKKAKKQRVKKAKSPKTPHNKRTFWKKGVAVVASAAVFGGVAGGAFYGIAGNQIKKLDALTNTTTEVASTTSAATTQSLSLTSTASVGNGMDVSTIAENVMPSVVAINISAIVEQQGMFGYTQQYEAEGSGSGIIIGENDSELLMVTNNHVVSDATTVNVTFADGESYEAQVKSTDSDTDLAIVVVKLSDIKESTMNQIKIATIGDSDSLKVGEQVVAIGNALGYGQSVTTGIVSAKDRTNSTNTTPLIQTDAAINPGNSGGALLNMKGEVIGINSSKYSDTTVEGMGYAIPITAVQDRLDDLMNRQTREKVDESEKGYLGISCATVSSDVSEAYGIPEGVLVTDVASKSAAEKAGIKANYVITKIDGQSISSAEELTEKLNYYAVGETVPITYEYLKDDAYVEKTVDVTLMENPNANNK</sequence>
<keyword evidence="2" id="KW-0645">Protease</keyword>
<dbReference type="GO" id="GO:0006508">
    <property type="term" value="P:proteolysis"/>
    <property type="evidence" value="ECO:0007669"/>
    <property type="project" value="UniProtKB-KW"/>
</dbReference>
<dbReference type="PROSITE" id="PS50106">
    <property type="entry name" value="PDZ"/>
    <property type="match status" value="1"/>
</dbReference>
<evidence type="ECO:0000256" key="1">
    <source>
        <dbReference type="ARBA" id="ARBA00010541"/>
    </source>
</evidence>
<dbReference type="Pfam" id="PF13365">
    <property type="entry name" value="Trypsin_2"/>
    <property type="match status" value="1"/>
</dbReference>
<dbReference type="PANTHER" id="PTHR43343:SF3">
    <property type="entry name" value="PROTEASE DO-LIKE 8, CHLOROPLASTIC"/>
    <property type="match status" value="1"/>
</dbReference>
<feature type="region of interest" description="Disordered" evidence="4">
    <location>
        <begin position="1"/>
        <end position="26"/>
    </location>
</feature>
<dbReference type="SUPFAM" id="SSF50494">
    <property type="entry name" value="Trypsin-like serine proteases"/>
    <property type="match status" value="1"/>
</dbReference>
<dbReference type="InterPro" id="IPR001940">
    <property type="entry name" value="Peptidase_S1C"/>
</dbReference>
<dbReference type="EMBL" id="CP060632">
    <property type="protein sequence ID" value="QNM01039.1"/>
    <property type="molecule type" value="Genomic_DNA"/>
</dbReference>
<dbReference type="Pfam" id="PF13180">
    <property type="entry name" value="PDZ_2"/>
    <property type="match status" value="1"/>
</dbReference>
<gene>
    <name evidence="7" type="ORF">H9Q76_05660</name>
</gene>
<keyword evidence="5" id="KW-0472">Membrane</keyword>
<feature type="transmembrane region" description="Helical" evidence="5">
    <location>
        <begin position="73"/>
        <end position="94"/>
    </location>
</feature>
<evidence type="ECO:0000256" key="4">
    <source>
        <dbReference type="SAM" id="MobiDB-lite"/>
    </source>
</evidence>
<keyword evidence="3" id="KW-0378">Hydrolase</keyword>
<evidence type="ECO:0000256" key="5">
    <source>
        <dbReference type="SAM" id="Phobius"/>
    </source>
</evidence>
<dbReference type="InterPro" id="IPR051201">
    <property type="entry name" value="Chloro_Bact_Ser_Proteases"/>
</dbReference>
<dbReference type="InterPro" id="IPR043504">
    <property type="entry name" value="Peptidase_S1_PA_chymotrypsin"/>
</dbReference>
<keyword evidence="5" id="KW-1133">Transmembrane helix</keyword>
<keyword evidence="8" id="KW-1185">Reference proteome</keyword>
<dbReference type="SUPFAM" id="SSF50156">
    <property type="entry name" value="PDZ domain-like"/>
    <property type="match status" value="1"/>
</dbReference>
<feature type="compositionally biased region" description="Low complexity" evidence="4">
    <location>
        <begin position="8"/>
        <end position="26"/>
    </location>
</feature>
<dbReference type="Proteomes" id="UP000515819">
    <property type="component" value="Chromosome"/>
</dbReference>
<evidence type="ECO:0000313" key="7">
    <source>
        <dbReference type="EMBL" id="QNM01039.1"/>
    </source>
</evidence>
<keyword evidence="5" id="KW-0812">Transmembrane</keyword>
<dbReference type="InterPro" id="IPR036034">
    <property type="entry name" value="PDZ_sf"/>
</dbReference>
<name>A0A7G9FR57_9FIRM</name>
<dbReference type="InterPro" id="IPR009003">
    <property type="entry name" value="Peptidase_S1_PA"/>
</dbReference>
<dbReference type="KEGG" id="wcp:H9Q76_05660"/>
<evidence type="ECO:0000259" key="6">
    <source>
        <dbReference type="PROSITE" id="PS50106"/>
    </source>
</evidence>
<evidence type="ECO:0000256" key="3">
    <source>
        <dbReference type="ARBA" id="ARBA00022801"/>
    </source>
</evidence>
<dbReference type="SMART" id="SM00228">
    <property type="entry name" value="PDZ"/>
    <property type="match status" value="1"/>
</dbReference>
<dbReference type="PRINTS" id="PR00834">
    <property type="entry name" value="PROTEASES2C"/>
</dbReference>
<feature type="domain" description="PDZ" evidence="6">
    <location>
        <begin position="353"/>
        <end position="417"/>
    </location>
</feature>
<organism evidence="7 8">
    <name type="scientific">Wujia chipingensis</name>
    <dbReference type="NCBI Taxonomy" id="2763670"/>
    <lineage>
        <taxon>Bacteria</taxon>
        <taxon>Bacillati</taxon>
        <taxon>Bacillota</taxon>
        <taxon>Clostridia</taxon>
        <taxon>Lachnospirales</taxon>
        <taxon>Lachnospiraceae</taxon>
        <taxon>Wujia</taxon>
    </lineage>
</organism>
<dbReference type="Gene3D" id="2.40.10.10">
    <property type="entry name" value="Trypsin-like serine proteases"/>
    <property type="match status" value="2"/>
</dbReference>
<comment type="similarity">
    <text evidence="1">Belongs to the peptidase S1C family.</text>
</comment>
<evidence type="ECO:0000256" key="2">
    <source>
        <dbReference type="ARBA" id="ARBA00022670"/>
    </source>
</evidence>
<protein>
    <submittedName>
        <fullName evidence="7">Trypsin-like peptidase domain-containing protein</fullName>
    </submittedName>
</protein>
<dbReference type="GO" id="GO:0004252">
    <property type="term" value="F:serine-type endopeptidase activity"/>
    <property type="evidence" value="ECO:0007669"/>
    <property type="project" value="InterPro"/>
</dbReference>
<accession>A0A7G9FR57</accession>
<proteinExistence type="inferred from homology"/>
<dbReference type="PANTHER" id="PTHR43343">
    <property type="entry name" value="PEPTIDASE S12"/>
    <property type="match status" value="1"/>
</dbReference>